<proteinExistence type="predicted"/>
<evidence type="ECO:0000313" key="3">
    <source>
        <dbReference type="Proteomes" id="UP000649617"/>
    </source>
</evidence>
<gene>
    <name evidence="2" type="primary">KIF16B</name>
    <name evidence="2" type="ORF">SPIL2461_LOCUS3373</name>
</gene>
<keyword evidence="3" id="KW-1185">Reference proteome</keyword>
<protein>
    <submittedName>
        <fullName evidence="2">KIF16B protein</fullName>
    </submittedName>
</protein>
<feature type="signal peptide" evidence="1">
    <location>
        <begin position="1"/>
        <end position="16"/>
    </location>
</feature>
<dbReference type="Proteomes" id="UP000649617">
    <property type="component" value="Unassembled WGS sequence"/>
</dbReference>
<name>A0A812KRV9_SYMPI</name>
<accession>A0A812KRV9</accession>
<keyword evidence="1" id="KW-0732">Signal</keyword>
<dbReference type="EMBL" id="CAJNIZ010004099">
    <property type="protein sequence ID" value="CAE7228943.1"/>
    <property type="molecule type" value="Genomic_DNA"/>
</dbReference>
<dbReference type="AlphaFoldDB" id="A0A812KRV9"/>
<evidence type="ECO:0000313" key="2">
    <source>
        <dbReference type="EMBL" id="CAE7228943.1"/>
    </source>
</evidence>
<sequence length="153" mass="15397">MAAFLMLLVTLRLAFADLSAGKFNNTLQGAGPRHLAACGLAGKVDCGVCECTVESACQWCDGNGGPARVGSISRPSGASLPVSAVSNGKNGECPSNMVNCGVCKCTTSRACQYCDGMGGPAKITGSGTISAVPRGSTLAVTLLALPLTIALWQ</sequence>
<evidence type="ECO:0000256" key="1">
    <source>
        <dbReference type="SAM" id="SignalP"/>
    </source>
</evidence>
<comment type="caution">
    <text evidence="2">The sequence shown here is derived from an EMBL/GenBank/DDBJ whole genome shotgun (WGS) entry which is preliminary data.</text>
</comment>
<feature type="chain" id="PRO_5032903110" evidence="1">
    <location>
        <begin position="17"/>
        <end position="153"/>
    </location>
</feature>
<organism evidence="2 3">
    <name type="scientific">Symbiodinium pilosum</name>
    <name type="common">Dinoflagellate</name>
    <dbReference type="NCBI Taxonomy" id="2952"/>
    <lineage>
        <taxon>Eukaryota</taxon>
        <taxon>Sar</taxon>
        <taxon>Alveolata</taxon>
        <taxon>Dinophyceae</taxon>
        <taxon>Suessiales</taxon>
        <taxon>Symbiodiniaceae</taxon>
        <taxon>Symbiodinium</taxon>
    </lineage>
</organism>
<reference evidence="2" key="1">
    <citation type="submission" date="2021-02" db="EMBL/GenBank/DDBJ databases">
        <authorList>
            <person name="Dougan E. K."/>
            <person name="Rhodes N."/>
            <person name="Thang M."/>
            <person name="Chan C."/>
        </authorList>
    </citation>
    <scope>NUCLEOTIDE SEQUENCE</scope>
</reference>
<dbReference type="OrthoDB" id="472844at2759"/>